<dbReference type="OrthoDB" id="9772811at2"/>
<dbReference type="InterPro" id="IPR051395">
    <property type="entry name" value="Cytochrome_c_Peroxidase/MauG"/>
</dbReference>
<dbReference type="AlphaFoldDB" id="A0A1G8JFQ4"/>
<keyword evidence="8" id="KW-1185">Reference proteome</keyword>
<dbReference type="EMBL" id="FNEN01000001">
    <property type="protein sequence ID" value="SDI29873.1"/>
    <property type="molecule type" value="Genomic_DNA"/>
</dbReference>
<keyword evidence="2 4" id="KW-0479">Metal-binding</keyword>
<feature type="domain" description="Cytochrome c" evidence="6">
    <location>
        <begin position="450"/>
        <end position="653"/>
    </location>
</feature>
<keyword evidence="5" id="KW-0472">Membrane</keyword>
<dbReference type="Proteomes" id="UP000198853">
    <property type="component" value="Unassembled WGS sequence"/>
</dbReference>
<sequence>MNVIKWTGVVLGFVIIAGLGFFYFGHFTIGYTPSFEKIINDDHIYSDDGRPEEAYDVFGEAVSKEEAEALLQTEEGREYLAAENGAVRVDDEFLELGRETFYEETFGNEVFLTDVLGILDGPLSLFDFMKAIAKLGGSATDNLQVEIPETVTIGGETFEEGTMLDTGLDVPEGAMMPLGMPVTVDRGEMKVGISCALCHASVDMDNGGKVVEGGTNTNLNTGALMAFGSNTASYFTHADVEDLKDFVAETNRTVETTEGEEEALPDVKALEDAVDETLMKWPPGFFDATIDMEANPTQMADSFTFEDHPYSWSGMGTSGPFRGLSTLNNNVQAQGSDALAQAQISDELFDIDPEVYLGTLLQNAANERYRYNPFADEKPSDFFQEVQPFPDSPGVNEVVKLPTYPNVSRISPQGYLASSEGHNVNEQNNAMSAFQNTLVPPEPNRTVDETTLARGEEVFNEAGCLSCHAGRAKTNNRIIPLDEIGTQPSRADSLEDTEKVWDEPLIFSPDTPVPVPERAKILKAPTDHVDEEQKNLGFAHGDSDGGYKVKGLAGVSRHAPYLHDGGVAVGENKEDDLGIPGTFLSDRRPDPFNSMLAVIDRDLRERVIEANQSSQDLRDVNIEGIGHEFWVDEQSGFSSEDQEAIVEYILSLTGGEEED</sequence>
<evidence type="ECO:0000256" key="3">
    <source>
        <dbReference type="ARBA" id="ARBA00023004"/>
    </source>
</evidence>
<dbReference type="GO" id="GO:0020037">
    <property type="term" value="F:heme binding"/>
    <property type="evidence" value="ECO:0007669"/>
    <property type="project" value="InterPro"/>
</dbReference>
<evidence type="ECO:0000256" key="2">
    <source>
        <dbReference type="ARBA" id="ARBA00022723"/>
    </source>
</evidence>
<feature type="transmembrane region" description="Helical" evidence="5">
    <location>
        <begin position="6"/>
        <end position="24"/>
    </location>
</feature>
<evidence type="ECO:0000256" key="4">
    <source>
        <dbReference type="PROSITE-ProRule" id="PRU00433"/>
    </source>
</evidence>
<name>A0A1G8JFQ4_9BACI</name>
<evidence type="ECO:0000313" key="8">
    <source>
        <dbReference type="Proteomes" id="UP000198853"/>
    </source>
</evidence>
<dbReference type="SUPFAM" id="SSF46626">
    <property type="entry name" value="Cytochrome c"/>
    <property type="match status" value="1"/>
</dbReference>
<dbReference type="PANTHER" id="PTHR30600">
    <property type="entry name" value="CYTOCHROME C PEROXIDASE-RELATED"/>
    <property type="match status" value="1"/>
</dbReference>
<dbReference type="PROSITE" id="PS51007">
    <property type="entry name" value="CYTC"/>
    <property type="match status" value="1"/>
</dbReference>
<gene>
    <name evidence="7" type="ORF">SAMN04488123_101200</name>
</gene>
<dbReference type="InterPro" id="IPR036909">
    <property type="entry name" value="Cyt_c-like_dom_sf"/>
</dbReference>
<keyword evidence="5" id="KW-0812">Transmembrane</keyword>
<evidence type="ECO:0000256" key="1">
    <source>
        <dbReference type="ARBA" id="ARBA00022617"/>
    </source>
</evidence>
<evidence type="ECO:0000256" key="5">
    <source>
        <dbReference type="SAM" id="Phobius"/>
    </source>
</evidence>
<accession>A0A1G8JFQ4</accession>
<reference evidence="7 8" key="1">
    <citation type="submission" date="2016-10" db="EMBL/GenBank/DDBJ databases">
        <authorList>
            <person name="de Groot N.N."/>
        </authorList>
    </citation>
    <scope>NUCLEOTIDE SEQUENCE [LARGE SCALE GENOMIC DNA]</scope>
    <source>
        <strain evidence="7 8">DSM 21771</strain>
    </source>
</reference>
<keyword evidence="3 4" id="KW-0408">Iron</keyword>
<organism evidence="7 8">
    <name type="scientific">Natribacillus halophilus</name>
    <dbReference type="NCBI Taxonomy" id="549003"/>
    <lineage>
        <taxon>Bacteria</taxon>
        <taxon>Bacillati</taxon>
        <taxon>Bacillota</taxon>
        <taxon>Bacilli</taxon>
        <taxon>Bacillales</taxon>
        <taxon>Bacillaceae</taxon>
        <taxon>Natribacillus</taxon>
    </lineage>
</organism>
<dbReference type="GO" id="GO:0009055">
    <property type="term" value="F:electron transfer activity"/>
    <property type="evidence" value="ECO:0007669"/>
    <property type="project" value="InterPro"/>
</dbReference>
<evidence type="ECO:0000259" key="6">
    <source>
        <dbReference type="PROSITE" id="PS51007"/>
    </source>
</evidence>
<evidence type="ECO:0000313" key="7">
    <source>
        <dbReference type="EMBL" id="SDI29873.1"/>
    </source>
</evidence>
<proteinExistence type="predicted"/>
<keyword evidence="5" id="KW-1133">Transmembrane helix</keyword>
<protein>
    <recommendedName>
        <fullName evidence="6">Cytochrome c domain-containing protein</fullName>
    </recommendedName>
</protein>
<dbReference type="RefSeq" id="WP_090395681.1">
    <property type="nucleotide sequence ID" value="NZ_FNEN01000001.1"/>
</dbReference>
<dbReference type="GO" id="GO:0046872">
    <property type="term" value="F:metal ion binding"/>
    <property type="evidence" value="ECO:0007669"/>
    <property type="project" value="UniProtKB-KW"/>
</dbReference>
<keyword evidence="1 4" id="KW-0349">Heme</keyword>
<dbReference type="InterPro" id="IPR009056">
    <property type="entry name" value="Cyt_c-like_dom"/>
</dbReference>
<dbReference type="GO" id="GO:0004130">
    <property type="term" value="F:cytochrome-c peroxidase activity"/>
    <property type="evidence" value="ECO:0007669"/>
    <property type="project" value="TreeGrafter"/>
</dbReference>
<dbReference type="Gene3D" id="1.10.760.10">
    <property type="entry name" value="Cytochrome c-like domain"/>
    <property type="match status" value="1"/>
</dbReference>